<dbReference type="PANTHER" id="PTHR12526">
    <property type="entry name" value="GLYCOSYLTRANSFERASE"/>
    <property type="match status" value="1"/>
</dbReference>
<dbReference type="InterPro" id="IPR028098">
    <property type="entry name" value="Glyco_trans_4-like_N"/>
</dbReference>
<dbReference type="GO" id="GO:0016757">
    <property type="term" value="F:glycosyltransferase activity"/>
    <property type="evidence" value="ECO:0007669"/>
    <property type="project" value="InterPro"/>
</dbReference>
<protein>
    <submittedName>
        <fullName evidence="3">Glycosyltransferase involved in cell wall biosynthesis</fullName>
    </submittedName>
</protein>
<keyword evidence="4" id="KW-1185">Reference proteome</keyword>
<dbReference type="Pfam" id="PF13579">
    <property type="entry name" value="Glyco_trans_4_4"/>
    <property type="match status" value="1"/>
</dbReference>
<organism evidence="3 4">
    <name type="scientific">Alkalispirillum mobile</name>
    <dbReference type="NCBI Taxonomy" id="85925"/>
    <lineage>
        <taxon>Bacteria</taxon>
        <taxon>Pseudomonadati</taxon>
        <taxon>Pseudomonadota</taxon>
        <taxon>Gammaproteobacteria</taxon>
        <taxon>Chromatiales</taxon>
        <taxon>Ectothiorhodospiraceae</taxon>
        <taxon>Alkalispirillum</taxon>
    </lineage>
</organism>
<evidence type="ECO:0000313" key="3">
    <source>
        <dbReference type="EMBL" id="RLK46993.1"/>
    </source>
</evidence>
<comment type="caution">
    <text evidence="3">The sequence shown here is derived from an EMBL/GenBank/DDBJ whole genome shotgun (WGS) entry which is preliminary data.</text>
</comment>
<accession>A0A498BSM8</accession>
<proteinExistence type="predicted"/>
<dbReference type="AlphaFoldDB" id="A0A498BSM8"/>
<dbReference type="EMBL" id="RCDA01000004">
    <property type="protein sequence ID" value="RLK46993.1"/>
    <property type="molecule type" value="Genomic_DNA"/>
</dbReference>
<dbReference type="Gene3D" id="3.40.50.2000">
    <property type="entry name" value="Glycogen Phosphorylase B"/>
    <property type="match status" value="2"/>
</dbReference>
<dbReference type="InterPro" id="IPR001296">
    <property type="entry name" value="Glyco_trans_1"/>
</dbReference>
<gene>
    <name evidence="3" type="ORF">DFR31_2307</name>
</gene>
<dbReference type="RefSeq" id="WP_170153683.1">
    <property type="nucleotide sequence ID" value="NZ_RCDA01000004.1"/>
</dbReference>
<evidence type="ECO:0000259" key="1">
    <source>
        <dbReference type="Pfam" id="PF00534"/>
    </source>
</evidence>
<dbReference type="CDD" id="cd03811">
    <property type="entry name" value="GT4_GT28_WabH-like"/>
    <property type="match status" value="1"/>
</dbReference>
<reference evidence="3 4" key="1">
    <citation type="submission" date="2018-10" db="EMBL/GenBank/DDBJ databases">
        <title>Genomic Encyclopedia of Type Strains, Phase IV (KMG-IV): sequencing the most valuable type-strain genomes for metagenomic binning, comparative biology and taxonomic classification.</title>
        <authorList>
            <person name="Goeker M."/>
        </authorList>
    </citation>
    <scope>NUCLEOTIDE SEQUENCE [LARGE SCALE GENOMIC DNA]</scope>
    <source>
        <strain evidence="3 4">DSM 12769</strain>
    </source>
</reference>
<dbReference type="Pfam" id="PF00534">
    <property type="entry name" value="Glycos_transf_1"/>
    <property type="match status" value="1"/>
</dbReference>
<dbReference type="Proteomes" id="UP000275461">
    <property type="component" value="Unassembled WGS sequence"/>
</dbReference>
<name>A0A498BSM8_9GAMM</name>
<keyword evidence="3" id="KW-0808">Transferase</keyword>
<feature type="domain" description="Glycosyltransferase subfamily 4-like N-terminal" evidence="2">
    <location>
        <begin position="25"/>
        <end position="179"/>
    </location>
</feature>
<evidence type="ECO:0000259" key="2">
    <source>
        <dbReference type="Pfam" id="PF13579"/>
    </source>
</evidence>
<sequence>MNDDPAERPLNRRRVAYLLETPGEVGPNVRQQMAALRRLGATVTACLLSGDPDSFKVEDEADHVSGLRLPASALSGSRIGAARAFRRWLLGHPIDTLVCDQYKAITTGTLATVLPMMERPQLIALLRGFQAVSSRSRRHFYRLFASRITGFITLTQAQRSKVLTLMPWVSEEHVSVVNNFLDSERLAASLFSREEAQRTLDIAGDLFTFGTVCRFDRYKRLVDLVEAAAILRDAGYEFRVVIVGTGREECRIQARVQALGLRDWVLLTGKIPNAARCMRAFDCFVLPSEGDNFARVFLEARAAHLPVIGVDGGGTPEVIGEYGLIAGRRSPDDLARKMATILSKPATERARLGARGAEWSNKQFSRKRLEAQLAAALSQ</sequence>
<feature type="domain" description="Glycosyl transferase family 1" evidence="1">
    <location>
        <begin position="193"/>
        <end position="358"/>
    </location>
</feature>
<dbReference type="SUPFAM" id="SSF53756">
    <property type="entry name" value="UDP-Glycosyltransferase/glycogen phosphorylase"/>
    <property type="match status" value="1"/>
</dbReference>
<dbReference type="GO" id="GO:1901135">
    <property type="term" value="P:carbohydrate derivative metabolic process"/>
    <property type="evidence" value="ECO:0007669"/>
    <property type="project" value="UniProtKB-ARBA"/>
</dbReference>
<evidence type="ECO:0000313" key="4">
    <source>
        <dbReference type="Proteomes" id="UP000275461"/>
    </source>
</evidence>